<keyword evidence="3" id="KW-1185">Reference proteome</keyword>
<dbReference type="AlphaFoldDB" id="A0A670Z2G1"/>
<feature type="region of interest" description="Disordered" evidence="1">
    <location>
        <begin position="87"/>
        <end position="126"/>
    </location>
</feature>
<reference evidence="2" key="1">
    <citation type="submission" date="2025-08" db="UniProtKB">
        <authorList>
            <consortium name="Ensembl"/>
        </authorList>
    </citation>
    <scope>IDENTIFICATION</scope>
</reference>
<accession>A0A670Z2G1</accession>
<evidence type="ECO:0008006" key="4">
    <source>
        <dbReference type="Google" id="ProtNLM"/>
    </source>
</evidence>
<proteinExistence type="predicted"/>
<name>A0A670Z2G1_PSETE</name>
<dbReference type="PANTHER" id="PTHR14445:SF36">
    <property type="entry name" value="FI03272P-RELATED"/>
    <property type="match status" value="1"/>
</dbReference>
<dbReference type="InterPro" id="IPR051640">
    <property type="entry name" value="GRB10-interact_GYF"/>
</dbReference>
<evidence type="ECO:0000313" key="3">
    <source>
        <dbReference type="Proteomes" id="UP000472273"/>
    </source>
</evidence>
<dbReference type="PANTHER" id="PTHR14445">
    <property type="entry name" value="GRB10 INTERACTING GYF PROTEIN"/>
    <property type="match status" value="1"/>
</dbReference>
<reference evidence="2" key="2">
    <citation type="submission" date="2025-09" db="UniProtKB">
        <authorList>
            <consortium name="Ensembl"/>
        </authorList>
    </citation>
    <scope>IDENTIFICATION</scope>
</reference>
<sequence length="126" mass="13813">PFLNLTLAFSSPARLRALSSGGSVASPPSSPAMPKYKLAEYRYGREEMLALYVKDNKLPDEIQDREFSAILEEEPLQPLALVPLTEEEQVSVRQRGSSARALPLPPTSPPRRKEVTAALFPSPAPL</sequence>
<organism evidence="2 3">
    <name type="scientific">Pseudonaja textilis</name>
    <name type="common">Eastern brown snake</name>
    <dbReference type="NCBI Taxonomy" id="8673"/>
    <lineage>
        <taxon>Eukaryota</taxon>
        <taxon>Metazoa</taxon>
        <taxon>Chordata</taxon>
        <taxon>Craniata</taxon>
        <taxon>Vertebrata</taxon>
        <taxon>Euteleostomi</taxon>
        <taxon>Lepidosauria</taxon>
        <taxon>Squamata</taxon>
        <taxon>Bifurcata</taxon>
        <taxon>Unidentata</taxon>
        <taxon>Episquamata</taxon>
        <taxon>Toxicofera</taxon>
        <taxon>Serpentes</taxon>
        <taxon>Colubroidea</taxon>
        <taxon>Elapidae</taxon>
        <taxon>Hydrophiinae</taxon>
        <taxon>Pseudonaja</taxon>
    </lineage>
</organism>
<dbReference type="GO" id="GO:0005829">
    <property type="term" value="C:cytosol"/>
    <property type="evidence" value="ECO:0007669"/>
    <property type="project" value="TreeGrafter"/>
</dbReference>
<evidence type="ECO:0000256" key="1">
    <source>
        <dbReference type="SAM" id="MobiDB-lite"/>
    </source>
</evidence>
<protein>
    <recommendedName>
        <fullName evidence="4">GRB10 interacting GYF protein 1</fullName>
    </recommendedName>
</protein>
<dbReference type="Proteomes" id="UP000472273">
    <property type="component" value="Unplaced"/>
</dbReference>
<evidence type="ECO:0000313" key="2">
    <source>
        <dbReference type="Ensembl" id="ENSPTXP00000018120.1"/>
    </source>
</evidence>
<dbReference type="GeneTree" id="ENSGT00940000159845"/>
<dbReference type="Ensembl" id="ENSPTXT00000018666.1">
    <property type="protein sequence ID" value="ENSPTXP00000018120.1"/>
    <property type="gene ID" value="ENSPTXG00000012459.1"/>
</dbReference>